<evidence type="ECO:0000256" key="1">
    <source>
        <dbReference type="ARBA" id="ARBA00006242"/>
    </source>
</evidence>
<evidence type="ECO:0000256" key="6">
    <source>
        <dbReference type="SAM" id="MobiDB-lite"/>
    </source>
</evidence>
<feature type="region of interest" description="Disordered" evidence="6">
    <location>
        <begin position="258"/>
        <end position="289"/>
    </location>
</feature>
<dbReference type="RefSeq" id="WP_171112906.1">
    <property type="nucleotide sequence ID" value="NZ_CP053097.1"/>
</dbReference>
<evidence type="ECO:0000313" key="8">
    <source>
        <dbReference type="Proteomes" id="UP000502118"/>
    </source>
</evidence>
<evidence type="ECO:0000256" key="3">
    <source>
        <dbReference type="ARBA" id="ARBA00023274"/>
    </source>
</evidence>
<accession>A0A6M4JCY9</accession>
<dbReference type="Gene3D" id="3.40.50.10490">
    <property type="entry name" value="Glucose-6-phosphate isomerase like protein, domain 1"/>
    <property type="match status" value="1"/>
</dbReference>
<evidence type="ECO:0000313" key="7">
    <source>
        <dbReference type="EMBL" id="QJR44138.1"/>
    </source>
</evidence>
<protein>
    <recommendedName>
        <fullName evidence="4 5">Small ribosomal subunit protein uS2</fullName>
    </recommendedName>
</protein>
<keyword evidence="2 5" id="KW-0689">Ribosomal protein</keyword>
<evidence type="ECO:0000256" key="5">
    <source>
        <dbReference type="HAMAP-Rule" id="MF_00291"/>
    </source>
</evidence>
<comment type="similarity">
    <text evidence="1 5">Belongs to the universal ribosomal protein uS2 family.</text>
</comment>
<dbReference type="HAMAP" id="MF_00291_B">
    <property type="entry name" value="Ribosomal_uS2_B"/>
    <property type="match status" value="1"/>
</dbReference>
<dbReference type="KEGG" id="mmio:HLA92_01665"/>
<dbReference type="CDD" id="cd01425">
    <property type="entry name" value="RPS2"/>
    <property type="match status" value="1"/>
</dbReference>
<dbReference type="EMBL" id="CP053097">
    <property type="protein sequence ID" value="QJR44138.1"/>
    <property type="molecule type" value="Genomic_DNA"/>
</dbReference>
<dbReference type="PANTHER" id="PTHR12534">
    <property type="entry name" value="30S RIBOSOMAL PROTEIN S2 PROKARYOTIC AND ORGANELLAR"/>
    <property type="match status" value="1"/>
</dbReference>
<dbReference type="SUPFAM" id="SSF52313">
    <property type="entry name" value="Ribosomal protein S2"/>
    <property type="match status" value="1"/>
</dbReference>
<organism evidence="7 8">
    <name type="scientific">Mycoplasma miroungirhinis</name>
    <dbReference type="NCBI Taxonomy" id="754516"/>
    <lineage>
        <taxon>Bacteria</taxon>
        <taxon>Bacillati</taxon>
        <taxon>Mycoplasmatota</taxon>
        <taxon>Mollicutes</taxon>
        <taxon>Mycoplasmataceae</taxon>
        <taxon>Mycoplasma</taxon>
    </lineage>
</organism>
<proteinExistence type="inferred from homology"/>
<name>A0A6M4JCY9_9MOLU</name>
<keyword evidence="3 5" id="KW-0687">Ribonucleoprotein</keyword>
<dbReference type="Proteomes" id="UP000502118">
    <property type="component" value="Chromosome"/>
</dbReference>
<dbReference type="PANTHER" id="PTHR12534:SF0">
    <property type="entry name" value="SMALL RIBOSOMAL SUBUNIT PROTEIN US2M"/>
    <property type="match status" value="1"/>
</dbReference>
<gene>
    <name evidence="5 7" type="primary">rpsB</name>
    <name evidence="7" type="ORF">HLA92_01665</name>
</gene>
<evidence type="ECO:0000256" key="2">
    <source>
        <dbReference type="ARBA" id="ARBA00022980"/>
    </source>
</evidence>
<reference evidence="7 8" key="1">
    <citation type="submission" date="2020-05" db="EMBL/GenBank/DDBJ databases">
        <title>Novel Mycoplasma species detected in Mirounga angustirostris (northern elephant seal) from the USA.</title>
        <authorList>
            <person name="Volokhov D.V."/>
        </authorList>
    </citation>
    <scope>NUCLEOTIDE SEQUENCE [LARGE SCALE GENOMIC DNA]</scope>
    <source>
        <strain evidence="7 8">Mirounga ES2806-NAS</strain>
    </source>
</reference>
<dbReference type="PRINTS" id="PR00395">
    <property type="entry name" value="RIBOSOMALS2"/>
</dbReference>
<dbReference type="Pfam" id="PF00318">
    <property type="entry name" value="Ribosomal_S2"/>
    <property type="match status" value="1"/>
</dbReference>
<dbReference type="GO" id="GO:0006412">
    <property type="term" value="P:translation"/>
    <property type="evidence" value="ECO:0007669"/>
    <property type="project" value="UniProtKB-UniRule"/>
</dbReference>
<dbReference type="AlphaFoldDB" id="A0A6M4JCY9"/>
<keyword evidence="8" id="KW-1185">Reference proteome</keyword>
<evidence type="ECO:0000256" key="4">
    <source>
        <dbReference type="ARBA" id="ARBA00035256"/>
    </source>
</evidence>
<dbReference type="GO" id="GO:0003735">
    <property type="term" value="F:structural constituent of ribosome"/>
    <property type="evidence" value="ECO:0007669"/>
    <property type="project" value="InterPro"/>
</dbReference>
<dbReference type="NCBIfam" id="TIGR01011">
    <property type="entry name" value="rpsB_bact"/>
    <property type="match status" value="1"/>
</dbReference>
<dbReference type="InterPro" id="IPR005706">
    <property type="entry name" value="Ribosomal_uS2_bac/mit/plastid"/>
</dbReference>
<dbReference type="Gene3D" id="1.10.287.610">
    <property type="entry name" value="Helix hairpin bin"/>
    <property type="match status" value="1"/>
</dbReference>
<dbReference type="GO" id="GO:0015935">
    <property type="term" value="C:small ribosomal subunit"/>
    <property type="evidence" value="ECO:0007669"/>
    <property type="project" value="InterPro"/>
</dbReference>
<feature type="compositionally biased region" description="Basic and acidic residues" evidence="6">
    <location>
        <begin position="260"/>
        <end position="289"/>
    </location>
</feature>
<dbReference type="InterPro" id="IPR023591">
    <property type="entry name" value="Ribosomal_uS2_flav_dom_sf"/>
</dbReference>
<sequence>MEQTTQKPVEKTEVKQPTQDIISRAKLLEAGTYFGRRPSVWNPKMKPYIYGKRNGNHIIDVSKTQKSLEYAFKMIQKASSKGAKFIFVGTKKQAKNIIEEQAKRTNSPYVSERWLGGTLTNQQTIFRSVRKLEELEQKQASGYPGWTKKEGLEADKKIAKLHKNLNGIRYMHQTPQIMIVASPLVDDIAIKEARKKGVKVFGILNTNGNPDDVDFGIPSNDASVKSLTLILTVLADAIASGRGEKQLFAYQSDENIVLPEDPKKENSDEPKKFVKRSQTEEAKEEKEEK</sequence>
<dbReference type="InterPro" id="IPR001865">
    <property type="entry name" value="Ribosomal_uS2"/>
</dbReference>